<name>A0A5C3L434_COPMA</name>
<evidence type="ECO:0000313" key="3">
    <source>
        <dbReference type="Proteomes" id="UP000307440"/>
    </source>
</evidence>
<organism evidence="2 3">
    <name type="scientific">Coprinopsis marcescibilis</name>
    <name type="common">Agaric fungus</name>
    <name type="synonym">Psathyrella marcescibilis</name>
    <dbReference type="NCBI Taxonomy" id="230819"/>
    <lineage>
        <taxon>Eukaryota</taxon>
        <taxon>Fungi</taxon>
        <taxon>Dikarya</taxon>
        <taxon>Basidiomycota</taxon>
        <taxon>Agaricomycotina</taxon>
        <taxon>Agaricomycetes</taxon>
        <taxon>Agaricomycetidae</taxon>
        <taxon>Agaricales</taxon>
        <taxon>Agaricineae</taxon>
        <taxon>Psathyrellaceae</taxon>
        <taxon>Coprinopsis</taxon>
    </lineage>
</organism>
<gene>
    <name evidence="2" type="ORF">FA15DRAFT_702475</name>
</gene>
<dbReference type="AlphaFoldDB" id="A0A5C3L434"/>
<evidence type="ECO:0000256" key="1">
    <source>
        <dbReference type="SAM" id="MobiDB-lite"/>
    </source>
</evidence>
<protein>
    <recommendedName>
        <fullName evidence="4">F-box domain-containing protein</fullName>
    </recommendedName>
</protein>
<keyword evidence="3" id="KW-1185">Reference proteome</keyword>
<evidence type="ECO:0008006" key="4">
    <source>
        <dbReference type="Google" id="ProtNLM"/>
    </source>
</evidence>
<accession>A0A5C3L434</accession>
<feature type="compositionally biased region" description="Polar residues" evidence="1">
    <location>
        <begin position="22"/>
        <end position="38"/>
    </location>
</feature>
<proteinExistence type="predicted"/>
<dbReference type="Proteomes" id="UP000307440">
    <property type="component" value="Unassembled WGS sequence"/>
</dbReference>
<dbReference type="SUPFAM" id="SSF52047">
    <property type="entry name" value="RNI-like"/>
    <property type="match status" value="1"/>
</dbReference>
<feature type="region of interest" description="Disordered" evidence="1">
    <location>
        <begin position="16"/>
        <end position="42"/>
    </location>
</feature>
<reference evidence="2 3" key="1">
    <citation type="journal article" date="2019" name="Nat. Ecol. Evol.">
        <title>Megaphylogeny resolves global patterns of mushroom evolution.</title>
        <authorList>
            <person name="Varga T."/>
            <person name="Krizsan K."/>
            <person name="Foldi C."/>
            <person name="Dima B."/>
            <person name="Sanchez-Garcia M."/>
            <person name="Sanchez-Ramirez S."/>
            <person name="Szollosi G.J."/>
            <person name="Szarkandi J.G."/>
            <person name="Papp V."/>
            <person name="Albert L."/>
            <person name="Andreopoulos W."/>
            <person name="Angelini C."/>
            <person name="Antonin V."/>
            <person name="Barry K.W."/>
            <person name="Bougher N.L."/>
            <person name="Buchanan P."/>
            <person name="Buyck B."/>
            <person name="Bense V."/>
            <person name="Catcheside P."/>
            <person name="Chovatia M."/>
            <person name="Cooper J."/>
            <person name="Damon W."/>
            <person name="Desjardin D."/>
            <person name="Finy P."/>
            <person name="Geml J."/>
            <person name="Haridas S."/>
            <person name="Hughes K."/>
            <person name="Justo A."/>
            <person name="Karasinski D."/>
            <person name="Kautmanova I."/>
            <person name="Kiss B."/>
            <person name="Kocsube S."/>
            <person name="Kotiranta H."/>
            <person name="LaButti K.M."/>
            <person name="Lechner B.E."/>
            <person name="Liimatainen K."/>
            <person name="Lipzen A."/>
            <person name="Lukacs Z."/>
            <person name="Mihaltcheva S."/>
            <person name="Morgado L.N."/>
            <person name="Niskanen T."/>
            <person name="Noordeloos M.E."/>
            <person name="Ohm R.A."/>
            <person name="Ortiz-Santana B."/>
            <person name="Ovrebo C."/>
            <person name="Racz N."/>
            <person name="Riley R."/>
            <person name="Savchenko A."/>
            <person name="Shiryaev A."/>
            <person name="Soop K."/>
            <person name="Spirin V."/>
            <person name="Szebenyi C."/>
            <person name="Tomsovsky M."/>
            <person name="Tulloss R.E."/>
            <person name="Uehling J."/>
            <person name="Grigoriev I.V."/>
            <person name="Vagvolgyi C."/>
            <person name="Papp T."/>
            <person name="Martin F.M."/>
            <person name="Miettinen O."/>
            <person name="Hibbett D.S."/>
            <person name="Nagy L.G."/>
        </authorList>
    </citation>
    <scope>NUCLEOTIDE SEQUENCE [LARGE SCALE GENOMIC DNA]</scope>
    <source>
        <strain evidence="2 3">CBS 121175</strain>
    </source>
</reference>
<sequence>MSSFLIESQASPPAGSVVELSASDSQDNLTSPFNTGSQLGRKHANISSATDVQEHFNVVAGVIKVHFERHSNVFDGNRFAKIKNLWDIMEKESYRMRAIEIGGHFGTEDLPKSKYSAPLMEQLIIDGVLLKMPPRLDLFRKGNSPLQKLYIRNFDITWGSPLLRSSALVSLQLVSSDHYRPWDFRAPPTATEFLDVFKSLPKLEQLVLTNMGLPTPNGMPRDHTLCQFPHMKTLELNGKLEEVGAVLGCFSIPPSAKLVLRCYVNYHQDDMVVPVAKRFREALASGWLSAPLSTPSDKDSKQKQAIQALKLKGKVTTRKIIGLNVSRIKMSAWLAPVNIWGEDDSVPVPNLVIKIKHVYVQDSPVNANLSILPLDNLQDMSLNFSDGDMLEVMGNLPKLQRLHLDSSVGSHFIEHLFSKLNQGQAMGYGNLEDIDVIVYSHDFHDGLTEDNLDEEELEEEAFWVQ</sequence>
<dbReference type="EMBL" id="ML210170">
    <property type="protein sequence ID" value="TFK26896.1"/>
    <property type="molecule type" value="Genomic_DNA"/>
</dbReference>
<evidence type="ECO:0000313" key="2">
    <source>
        <dbReference type="EMBL" id="TFK26896.1"/>
    </source>
</evidence>